<evidence type="ECO:0000256" key="2">
    <source>
        <dbReference type="ARBA" id="ARBA00022801"/>
    </source>
</evidence>
<reference evidence="6" key="1">
    <citation type="journal article" date="2019" name="Int. J. Syst. Evol. Microbiol.">
        <title>The Global Catalogue of Microorganisms (GCM) 10K type strain sequencing project: providing services to taxonomists for standard genome sequencing and annotation.</title>
        <authorList>
            <consortium name="The Broad Institute Genomics Platform"/>
            <consortium name="The Broad Institute Genome Sequencing Center for Infectious Disease"/>
            <person name="Wu L."/>
            <person name="Ma J."/>
        </authorList>
    </citation>
    <scope>NUCLEOTIDE SEQUENCE [LARGE SCALE GENOMIC DNA]</scope>
    <source>
        <strain evidence="6">JCM 8201</strain>
    </source>
</reference>
<evidence type="ECO:0000256" key="1">
    <source>
        <dbReference type="ARBA" id="ARBA00005582"/>
    </source>
</evidence>
<dbReference type="PROSITE" id="PS00893">
    <property type="entry name" value="NUDIX_BOX"/>
    <property type="match status" value="1"/>
</dbReference>
<feature type="domain" description="Nudix hydrolase" evidence="4">
    <location>
        <begin position="54"/>
        <end position="187"/>
    </location>
</feature>
<proteinExistence type="inferred from homology"/>
<keyword evidence="2 3" id="KW-0378">Hydrolase</keyword>
<organism evidence="5 6">
    <name type="scientific">Actinocorallia aurantiaca</name>
    <dbReference type="NCBI Taxonomy" id="46204"/>
    <lineage>
        <taxon>Bacteria</taxon>
        <taxon>Bacillati</taxon>
        <taxon>Actinomycetota</taxon>
        <taxon>Actinomycetes</taxon>
        <taxon>Streptosporangiales</taxon>
        <taxon>Thermomonosporaceae</taxon>
        <taxon>Actinocorallia</taxon>
    </lineage>
</organism>
<dbReference type="PRINTS" id="PR00502">
    <property type="entry name" value="NUDIXFAMILY"/>
</dbReference>
<dbReference type="CDD" id="cd03674">
    <property type="entry name" value="NUDIX_Hydrolase"/>
    <property type="match status" value="1"/>
</dbReference>
<sequence length="197" mass="21823">MPSAPKDPRGRVRALVEAVAPFDAREAADRRWRTLDWVDSGAPLFRTAKPATPPRHLVVYTALLDEKAGTVLLVDHAKARTWLPPGGHVDDGEDPRAAAARELDEELGLSLEFHPRLGPAPFFLTVAETRPPHPHTDVSLWYVFDADQTCPLVPDLTEFSRTQWFPLTDPHPRADGFELGLSRFLAKLSSALDLPPT</sequence>
<dbReference type="PROSITE" id="PS51462">
    <property type="entry name" value="NUDIX"/>
    <property type="match status" value="1"/>
</dbReference>
<dbReference type="EMBL" id="BAAATZ010000029">
    <property type="protein sequence ID" value="GAA2734684.1"/>
    <property type="molecule type" value="Genomic_DNA"/>
</dbReference>
<comment type="caution">
    <text evidence="5">The sequence shown here is derived from an EMBL/GenBank/DDBJ whole genome shotgun (WGS) entry which is preliminary data.</text>
</comment>
<evidence type="ECO:0000256" key="3">
    <source>
        <dbReference type="RuleBase" id="RU003476"/>
    </source>
</evidence>
<gene>
    <name evidence="5" type="ORF">GCM10010439_57640</name>
</gene>
<dbReference type="SUPFAM" id="SSF55811">
    <property type="entry name" value="Nudix"/>
    <property type="match status" value="1"/>
</dbReference>
<dbReference type="InterPro" id="IPR020476">
    <property type="entry name" value="Nudix_hydrolase"/>
</dbReference>
<keyword evidence="6" id="KW-1185">Reference proteome</keyword>
<dbReference type="PANTHER" id="PTHR43736">
    <property type="entry name" value="ADP-RIBOSE PYROPHOSPHATASE"/>
    <property type="match status" value="1"/>
</dbReference>
<dbReference type="PANTHER" id="PTHR43736:SF1">
    <property type="entry name" value="DIHYDRONEOPTERIN TRIPHOSPHATE DIPHOSPHATASE"/>
    <property type="match status" value="1"/>
</dbReference>
<name>A0ABP6H096_9ACTN</name>
<protein>
    <submittedName>
        <fullName evidence="5">NUDIX hydrolase</fullName>
    </submittedName>
</protein>
<dbReference type="InterPro" id="IPR000086">
    <property type="entry name" value="NUDIX_hydrolase_dom"/>
</dbReference>
<dbReference type="InterPro" id="IPR020084">
    <property type="entry name" value="NUDIX_hydrolase_CS"/>
</dbReference>
<dbReference type="GO" id="GO:0016787">
    <property type="term" value="F:hydrolase activity"/>
    <property type="evidence" value="ECO:0007669"/>
    <property type="project" value="UniProtKB-KW"/>
</dbReference>
<evidence type="ECO:0000313" key="5">
    <source>
        <dbReference type="EMBL" id="GAA2734684.1"/>
    </source>
</evidence>
<comment type="similarity">
    <text evidence="1 3">Belongs to the Nudix hydrolase family.</text>
</comment>
<evidence type="ECO:0000259" key="4">
    <source>
        <dbReference type="PROSITE" id="PS51462"/>
    </source>
</evidence>
<accession>A0ABP6H096</accession>
<dbReference type="Pfam" id="PF00293">
    <property type="entry name" value="NUDIX"/>
    <property type="match status" value="1"/>
</dbReference>
<dbReference type="Gene3D" id="3.90.79.10">
    <property type="entry name" value="Nucleoside Triphosphate Pyrophosphohydrolase"/>
    <property type="match status" value="1"/>
</dbReference>
<dbReference type="RefSeq" id="WP_344454902.1">
    <property type="nucleotide sequence ID" value="NZ_BAAATZ010000029.1"/>
</dbReference>
<dbReference type="Proteomes" id="UP001501842">
    <property type="component" value="Unassembled WGS sequence"/>
</dbReference>
<evidence type="ECO:0000313" key="6">
    <source>
        <dbReference type="Proteomes" id="UP001501842"/>
    </source>
</evidence>
<dbReference type="InterPro" id="IPR015797">
    <property type="entry name" value="NUDIX_hydrolase-like_dom_sf"/>
</dbReference>